<name>A0ABX7M5Y8_9RHOO</name>
<dbReference type="SUPFAM" id="SSF52266">
    <property type="entry name" value="SGNH hydrolase"/>
    <property type="match status" value="1"/>
</dbReference>
<protein>
    <recommendedName>
        <fullName evidence="1">SGNH hydrolase-type esterase domain-containing protein</fullName>
    </recommendedName>
</protein>
<evidence type="ECO:0000313" key="2">
    <source>
        <dbReference type="EMBL" id="QSI77168.1"/>
    </source>
</evidence>
<evidence type="ECO:0000313" key="3">
    <source>
        <dbReference type="Proteomes" id="UP000663570"/>
    </source>
</evidence>
<dbReference type="PANTHER" id="PTHR30383">
    <property type="entry name" value="THIOESTERASE 1/PROTEASE 1/LYSOPHOSPHOLIPASE L1"/>
    <property type="match status" value="1"/>
</dbReference>
<reference evidence="2 3" key="1">
    <citation type="submission" date="2021-02" db="EMBL/GenBank/DDBJ databases">
        <title>Niveibacterium changnyeongensis HC41.</title>
        <authorList>
            <person name="Kang M."/>
        </authorList>
    </citation>
    <scope>NUCLEOTIDE SEQUENCE [LARGE SCALE GENOMIC DNA]</scope>
    <source>
        <strain evidence="2 3">HC41</strain>
    </source>
</reference>
<organism evidence="2 3">
    <name type="scientific">Niveibacterium microcysteis</name>
    <dbReference type="NCBI Taxonomy" id="2811415"/>
    <lineage>
        <taxon>Bacteria</taxon>
        <taxon>Pseudomonadati</taxon>
        <taxon>Pseudomonadota</taxon>
        <taxon>Betaproteobacteria</taxon>
        <taxon>Rhodocyclales</taxon>
        <taxon>Rhodocyclaceae</taxon>
        <taxon>Niveibacterium</taxon>
    </lineage>
</organism>
<sequence>MAHDLVLLAQALQRSAKRLALIGLLLPLCGLSSCGGGGSDAQTTPPSAPMSIEAPTWLNSGVRVMALGDSLTEGWPATYGGYRFELYRRFIAAKLPVDFVGSVTNASYGLPDPNHEGHGGWTSYDLRDGRPNGLDNGNVRNWLGAWHPQVILLLAGTNDVFYTQGDDTIAANLLALIDRIREVAPDAELFVGSTLPLADPGLAARVVRFNAIVQQGLATRMQLDPHLHSVPTHDALSIDDLADDGVHIRPEGPGNGKLADAWFSAIRSTLERLSTH</sequence>
<dbReference type="Proteomes" id="UP000663570">
    <property type="component" value="Chromosome"/>
</dbReference>
<accession>A0ABX7M5Y8</accession>
<evidence type="ECO:0000259" key="1">
    <source>
        <dbReference type="Pfam" id="PF13472"/>
    </source>
</evidence>
<dbReference type="EMBL" id="CP071060">
    <property type="protein sequence ID" value="QSI77168.1"/>
    <property type="molecule type" value="Genomic_DNA"/>
</dbReference>
<feature type="domain" description="SGNH hydrolase-type esterase" evidence="1">
    <location>
        <begin position="66"/>
        <end position="252"/>
    </location>
</feature>
<gene>
    <name evidence="2" type="ORF">JY500_00515</name>
</gene>
<proteinExistence type="predicted"/>
<dbReference type="InterPro" id="IPR036514">
    <property type="entry name" value="SGNH_hydro_sf"/>
</dbReference>
<keyword evidence="3" id="KW-1185">Reference proteome</keyword>
<dbReference type="Pfam" id="PF13472">
    <property type="entry name" value="Lipase_GDSL_2"/>
    <property type="match status" value="1"/>
</dbReference>
<dbReference type="Gene3D" id="3.40.50.1110">
    <property type="entry name" value="SGNH hydrolase"/>
    <property type="match status" value="1"/>
</dbReference>
<dbReference type="PANTHER" id="PTHR30383:SF5">
    <property type="entry name" value="SGNH HYDROLASE-TYPE ESTERASE DOMAIN-CONTAINING PROTEIN"/>
    <property type="match status" value="1"/>
</dbReference>
<dbReference type="RefSeq" id="WP_206254699.1">
    <property type="nucleotide sequence ID" value="NZ_CP071060.1"/>
</dbReference>
<dbReference type="InterPro" id="IPR013830">
    <property type="entry name" value="SGNH_hydro"/>
</dbReference>
<dbReference type="InterPro" id="IPR051532">
    <property type="entry name" value="Ester_Hydrolysis_Enzymes"/>
</dbReference>